<dbReference type="Pfam" id="PF20030">
    <property type="entry name" value="bpMoxR"/>
    <property type="match status" value="1"/>
</dbReference>
<proteinExistence type="predicted"/>
<reference evidence="3 4" key="1">
    <citation type="journal article" date="2014" name="Int. J. Syst. Evol. Microbiol.">
        <title>Phaeodactylibacter xiamenensis gen. nov., sp. nov., a member of the family Saprospiraceae isolated from the marine alga Phaeodactylum tricornutum.</title>
        <authorList>
            <person name="Chen Z.Jr."/>
            <person name="Lei X."/>
            <person name="Lai Q."/>
            <person name="Li Y."/>
            <person name="Zhang B."/>
            <person name="Zhang J."/>
            <person name="Zhang H."/>
            <person name="Yang L."/>
            <person name="Zheng W."/>
            <person name="Tian Y."/>
            <person name="Yu Z."/>
            <person name="Xu H.Jr."/>
            <person name="Zheng T."/>
        </authorList>
    </citation>
    <scope>NUCLEOTIDE SEQUENCE [LARGE SCALE GENOMIC DNA]</scope>
    <source>
        <strain evidence="3 4">KD52</strain>
    </source>
</reference>
<dbReference type="PRINTS" id="PR00300">
    <property type="entry name" value="CLPPROTEASEA"/>
</dbReference>
<dbReference type="Proteomes" id="UP000029736">
    <property type="component" value="Unassembled WGS sequence"/>
</dbReference>
<dbReference type="STRING" id="1524460.IX84_04080"/>
<dbReference type="GO" id="GO:0005524">
    <property type="term" value="F:ATP binding"/>
    <property type="evidence" value="ECO:0007669"/>
    <property type="project" value="InterPro"/>
</dbReference>
<dbReference type="Pfam" id="PF17868">
    <property type="entry name" value="AAA_lid_8"/>
    <property type="match status" value="1"/>
</dbReference>
<evidence type="ECO:0000259" key="2">
    <source>
        <dbReference type="SMART" id="SM00382"/>
    </source>
</evidence>
<comment type="caution">
    <text evidence="3">The sequence shown here is derived from an EMBL/GenBank/DDBJ whole genome shotgun (WGS) entry which is preliminary data.</text>
</comment>
<dbReference type="InterPro" id="IPR027417">
    <property type="entry name" value="P-loop_NTPase"/>
</dbReference>
<gene>
    <name evidence="3" type="ORF">IX84_04080</name>
</gene>
<dbReference type="SMART" id="SM00382">
    <property type="entry name" value="AAA"/>
    <property type="match status" value="1"/>
</dbReference>
<sequence length="521" mass="60948">MPTTLTNTPVRKKTEQLLNGLCSGLYEREQSIKLALLSAVAGESIFLLGPPGVGKSLIARRLKYAFRDGTSFEYLMSKFSTPDEIFGPVSIKKLKEEDRYERQTKNYLPSANIVFLDEIWKAGPAIQNALLTILNEKIYRNGGEDYKVDIRGIITASNELPPGNSSLDPIWDRFLIRLEMGNIRQFKNFLNMITDTKDVYEDDVPEDVKLTVNELEAWSKEIDAIEVPAEVLNTIQVVKIKIEEHNARSAGADRLIDVHDRRWKKIVRLLRTSAFLNGRSKVDLMDCFLMVHCLWSQPQQTDKIREIVTEAIRRHGYTMAVNLQMIKRETQDFEEDVDREIRVRHTVTEEQLQPIKDEYYELVKEDDKFDGVLLSVKQFNQLQLDTPQVTNFYDREFNLVNRLKAQKSSQQFTVEVFYNSERYAYPLRTRKAERTEVITKKPHHIVQQHWDERHQRLMAYITQQEEKIHSHAPDELNHLQDNLFVHKDHSEVVTRNLEEVREALEQLKLRLEKVQYAYTNI</sequence>
<feature type="coiled-coil region" evidence="1">
    <location>
        <begin position="490"/>
        <end position="517"/>
    </location>
</feature>
<dbReference type="CDD" id="cd00009">
    <property type="entry name" value="AAA"/>
    <property type="match status" value="1"/>
</dbReference>
<dbReference type="InterPro" id="IPR003593">
    <property type="entry name" value="AAA+_ATPase"/>
</dbReference>
<dbReference type="AlphaFoldDB" id="A0A098SBD4"/>
<evidence type="ECO:0000313" key="4">
    <source>
        <dbReference type="Proteomes" id="UP000029736"/>
    </source>
</evidence>
<dbReference type="Gene3D" id="3.40.50.300">
    <property type="entry name" value="P-loop containing nucleotide triphosphate hydrolases"/>
    <property type="match status" value="1"/>
</dbReference>
<keyword evidence="1" id="KW-0175">Coiled coil</keyword>
<dbReference type="InterPro" id="IPR001270">
    <property type="entry name" value="ClpA/B"/>
</dbReference>
<dbReference type="OrthoDB" id="1814213at2"/>
<dbReference type="SUPFAM" id="SSF52540">
    <property type="entry name" value="P-loop containing nucleoside triphosphate hydrolases"/>
    <property type="match status" value="1"/>
</dbReference>
<feature type="domain" description="AAA+ ATPase" evidence="2">
    <location>
        <begin position="41"/>
        <end position="184"/>
    </location>
</feature>
<name>A0A098SBD4_9BACT</name>
<dbReference type="PANTHER" id="PTHR32204">
    <property type="entry name" value="ATPASE RAVA"/>
    <property type="match status" value="1"/>
</dbReference>
<protein>
    <submittedName>
        <fullName evidence="3">ATPase</fullName>
    </submittedName>
</protein>
<dbReference type="InterPro" id="IPR050513">
    <property type="entry name" value="RavA_ATPases"/>
</dbReference>
<dbReference type="InterPro" id="IPR045427">
    <property type="entry name" value="MoxR"/>
</dbReference>
<dbReference type="InterPro" id="IPR041538">
    <property type="entry name" value="RavA-like_AAA_lid"/>
</dbReference>
<keyword evidence="4" id="KW-1185">Reference proteome</keyword>
<dbReference type="PANTHER" id="PTHR32204:SF0">
    <property type="entry name" value="ATPASE RAVA"/>
    <property type="match status" value="1"/>
</dbReference>
<evidence type="ECO:0000313" key="3">
    <source>
        <dbReference type="EMBL" id="KGE88978.1"/>
    </source>
</evidence>
<evidence type="ECO:0000256" key="1">
    <source>
        <dbReference type="SAM" id="Coils"/>
    </source>
</evidence>
<dbReference type="RefSeq" id="WP_044216733.1">
    <property type="nucleotide sequence ID" value="NZ_CAKZLC010000056.1"/>
</dbReference>
<accession>A0A098SBD4</accession>
<dbReference type="EMBL" id="JPOS01000012">
    <property type="protein sequence ID" value="KGE88978.1"/>
    <property type="molecule type" value="Genomic_DNA"/>
</dbReference>
<organism evidence="3 4">
    <name type="scientific">Phaeodactylibacter xiamenensis</name>
    <dbReference type="NCBI Taxonomy" id="1524460"/>
    <lineage>
        <taxon>Bacteria</taxon>
        <taxon>Pseudomonadati</taxon>
        <taxon>Bacteroidota</taxon>
        <taxon>Saprospiria</taxon>
        <taxon>Saprospirales</taxon>
        <taxon>Haliscomenobacteraceae</taxon>
        <taxon>Phaeodactylibacter</taxon>
    </lineage>
</organism>